<accession>A0AAN7TE60</accession>
<evidence type="ECO:0000313" key="3">
    <source>
        <dbReference type="Proteomes" id="UP001310890"/>
    </source>
</evidence>
<comment type="caution">
    <text evidence="2">The sequence shown here is derived from an EMBL/GenBank/DDBJ whole genome shotgun (WGS) entry which is preliminary data.</text>
</comment>
<feature type="compositionally biased region" description="Basic and acidic residues" evidence="1">
    <location>
        <begin position="1"/>
        <end position="12"/>
    </location>
</feature>
<feature type="compositionally biased region" description="Acidic residues" evidence="1">
    <location>
        <begin position="48"/>
        <end position="57"/>
    </location>
</feature>
<dbReference type="AlphaFoldDB" id="A0AAN7TE60"/>
<organism evidence="2 3">
    <name type="scientific">Meristemomyces frigidus</name>
    <dbReference type="NCBI Taxonomy" id="1508187"/>
    <lineage>
        <taxon>Eukaryota</taxon>
        <taxon>Fungi</taxon>
        <taxon>Dikarya</taxon>
        <taxon>Ascomycota</taxon>
        <taxon>Pezizomycotina</taxon>
        <taxon>Dothideomycetes</taxon>
        <taxon>Dothideomycetidae</taxon>
        <taxon>Mycosphaerellales</taxon>
        <taxon>Teratosphaeriaceae</taxon>
        <taxon>Meristemomyces</taxon>
    </lineage>
</organism>
<evidence type="ECO:0000313" key="2">
    <source>
        <dbReference type="EMBL" id="KAK5108777.1"/>
    </source>
</evidence>
<feature type="compositionally biased region" description="Basic and acidic residues" evidence="1">
    <location>
        <begin position="30"/>
        <end position="47"/>
    </location>
</feature>
<sequence length="106" mass="12213">MVRNEQAARREQPNPVFEAGAQANTFHARKSYDQHMDRLMEDNALHAEDEDEDEDAEPAIATPPSRKRRSSMQLQSESKKLWRRTVENQWESSVDALGSIEDEISD</sequence>
<evidence type="ECO:0000256" key="1">
    <source>
        <dbReference type="SAM" id="MobiDB-lite"/>
    </source>
</evidence>
<proteinExistence type="predicted"/>
<reference evidence="2" key="1">
    <citation type="submission" date="2023-08" db="EMBL/GenBank/DDBJ databases">
        <title>Black Yeasts Isolated from many extreme environments.</title>
        <authorList>
            <person name="Coleine C."/>
            <person name="Stajich J.E."/>
            <person name="Selbmann L."/>
        </authorList>
    </citation>
    <scope>NUCLEOTIDE SEQUENCE</scope>
    <source>
        <strain evidence="2">CCFEE 5401</strain>
    </source>
</reference>
<protein>
    <submittedName>
        <fullName evidence="2">Uncharacterized protein</fullName>
    </submittedName>
</protein>
<gene>
    <name evidence="2" type="ORF">LTR62_007837</name>
</gene>
<dbReference type="EMBL" id="JAVRRL010000078">
    <property type="protein sequence ID" value="KAK5108777.1"/>
    <property type="molecule type" value="Genomic_DNA"/>
</dbReference>
<dbReference type="Proteomes" id="UP001310890">
    <property type="component" value="Unassembled WGS sequence"/>
</dbReference>
<feature type="region of interest" description="Disordered" evidence="1">
    <location>
        <begin position="1"/>
        <end position="84"/>
    </location>
</feature>
<name>A0AAN7TE60_9PEZI</name>